<dbReference type="AlphaFoldDB" id="A0A4C1X7D6"/>
<accession>A0A4C1X7D6</accession>
<protein>
    <submittedName>
        <fullName evidence="1">Uncharacterized protein</fullName>
    </submittedName>
</protein>
<comment type="caution">
    <text evidence="1">The sequence shown here is derived from an EMBL/GenBank/DDBJ whole genome shotgun (WGS) entry which is preliminary data.</text>
</comment>
<evidence type="ECO:0000313" key="1">
    <source>
        <dbReference type="EMBL" id="GBP59698.1"/>
    </source>
</evidence>
<reference evidence="1 2" key="1">
    <citation type="journal article" date="2019" name="Commun. Biol.">
        <title>The bagworm genome reveals a unique fibroin gene that provides high tensile strength.</title>
        <authorList>
            <person name="Kono N."/>
            <person name="Nakamura H."/>
            <person name="Ohtoshi R."/>
            <person name="Tomita M."/>
            <person name="Numata K."/>
            <person name="Arakawa K."/>
        </authorList>
    </citation>
    <scope>NUCLEOTIDE SEQUENCE [LARGE SCALE GENOMIC DNA]</scope>
</reference>
<keyword evidence="2" id="KW-1185">Reference proteome</keyword>
<sequence length="100" mass="11279">MESTLASIHTKVEEVDSVSVLEKLRTLTSPKSMYTSYEQLSGIEDSQDVTTEFVGNDKVLHWYAEGAAARAPDQTLLRTAITLTYSKRRSRYDRSCASER</sequence>
<organism evidence="1 2">
    <name type="scientific">Eumeta variegata</name>
    <name type="common">Bagworm moth</name>
    <name type="synonym">Eumeta japonica</name>
    <dbReference type="NCBI Taxonomy" id="151549"/>
    <lineage>
        <taxon>Eukaryota</taxon>
        <taxon>Metazoa</taxon>
        <taxon>Ecdysozoa</taxon>
        <taxon>Arthropoda</taxon>
        <taxon>Hexapoda</taxon>
        <taxon>Insecta</taxon>
        <taxon>Pterygota</taxon>
        <taxon>Neoptera</taxon>
        <taxon>Endopterygota</taxon>
        <taxon>Lepidoptera</taxon>
        <taxon>Glossata</taxon>
        <taxon>Ditrysia</taxon>
        <taxon>Tineoidea</taxon>
        <taxon>Psychidae</taxon>
        <taxon>Oiketicinae</taxon>
        <taxon>Eumeta</taxon>
    </lineage>
</organism>
<proteinExistence type="predicted"/>
<gene>
    <name evidence="1" type="ORF">EVAR_48666_1</name>
</gene>
<dbReference type="EMBL" id="BGZK01000768">
    <property type="protein sequence ID" value="GBP59698.1"/>
    <property type="molecule type" value="Genomic_DNA"/>
</dbReference>
<evidence type="ECO:0000313" key="2">
    <source>
        <dbReference type="Proteomes" id="UP000299102"/>
    </source>
</evidence>
<dbReference type="Proteomes" id="UP000299102">
    <property type="component" value="Unassembled WGS sequence"/>
</dbReference>
<name>A0A4C1X7D6_EUMVA</name>